<dbReference type="SUPFAM" id="SSF51182">
    <property type="entry name" value="RmlC-like cupins"/>
    <property type="match status" value="1"/>
</dbReference>
<dbReference type="OrthoDB" id="9798288at2"/>
<sequence>MTYDEVRKLLNLEPNATCGYVRVTFVSKQRIAPGGLPAPFESGRPAGSALYFMLTPEEPVKLHRIRNDQLYHYYLGDPLEILMMMTDGTTQHHIVGPDIRAGHKVQLFIPGNTFHTARVTGSRRWFLGGSTEWPGVEPADVELGKMDELAAKYPSVAEQIRTWPLPAKG</sequence>
<dbReference type="Pfam" id="PF06172">
    <property type="entry name" value="Cupin_5"/>
    <property type="match status" value="1"/>
</dbReference>
<dbReference type="InterPro" id="IPR009327">
    <property type="entry name" value="Cupin_DUF985"/>
</dbReference>
<dbReference type="AlphaFoldDB" id="A0A1W7A0C3"/>
<dbReference type="InterPro" id="IPR014710">
    <property type="entry name" value="RmlC-like_jellyroll"/>
</dbReference>
<evidence type="ECO:0000259" key="1">
    <source>
        <dbReference type="Pfam" id="PF06172"/>
    </source>
</evidence>
<dbReference type="STRING" id="1235591.CAK95_18940"/>
<proteinExistence type="predicted"/>
<name>A0A1W7A0C3_9HYPH</name>
<dbReference type="EMBL" id="CP021112">
    <property type="protein sequence ID" value="ARQ03059.1"/>
    <property type="molecule type" value="Genomic_DNA"/>
</dbReference>
<dbReference type="InterPro" id="IPR011051">
    <property type="entry name" value="RmlC_Cupin_sf"/>
</dbReference>
<organism evidence="2 3">
    <name type="scientific">Pseudorhodoplanes sinuspersici</name>
    <dbReference type="NCBI Taxonomy" id="1235591"/>
    <lineage>
        <taxon>Bacteria</taxon>
        <taxon>Pseudomonadati</taxon>
        <taxon>Pseudomonadota</taxon>
        <taxon>Alphaproteobacteria</taxon>
        <taxon>Hyphomicrobiales</taxon>
        <taxon>Pseudorhodoplanes</taxon>
    </lineage>
</organism>
<keyword evidence="3" id="KW-1185">Reference proteome</keyword>
<protein>
    <recommendedName>
        <fullName evidence="1">DUF985 domain-containing protein</fullName>
    </recommendedName>
</protein>
<dbReference type="KEGG" id="psin:CAK95_18940"/>
<dbReference type="PANTHER" id="PTHR33387:SF3">
    <property type="entry name" value="DUF985 DOMAIN-CONTAINING PROTEIN"/>
    <property type="match status" value="1"/>
</dbReference>
<dbReference type="InterPro" id="IPR039935">
    <property type="entry name" value="YML079W-like"/>
</dbReference>
<gene>
    <name evidence="2" type="ORF">CAK95_18940</name>
</gene>
<dbReference type="PANTHER" id="PTHR33387">
    <property type="entry name" value="RMLC-LIKE JELLY ROLL FOLD PROTEIN"/>
    <property type="match status" value="1"/>
</dbReference>
<dbReference type="Gene3D" id="2.60.120.10">
    <property type="entry name" value="Jelly Rolls"/>
    <property type="match status" value="1"/>
</dbReference>
<feature type="domain" description="DUF985" evidence="1">
    <location>
        <begin position="8"/>
        <end position="143"/>
    </location>
</feature>
<reference evidence="2 3" key="1">
    <citation type="submission" date="2017-05" db="EMBL/GenBank/DDBJ databases">
        <title>Full genome sequence of Pseudorhodoplanes sinuspersici.</title>
        <authorList>
            <person name="Dastgheib S.M.M."/>
            <person name="Shavandi M."/>
            <person name="Tirandaz H."/>
        </authorList>
    </citation>
    <scope>NUCLEOTIDE SEQUENCE [LARGE SCALE GENOMIC DNA]</scope>
    <source>
        <strain evidence="2 3">RIPI110</strain>
    </source>
</reference>
<evidence type="ECO:0000313" key="3">
    <source>
        <dbReference type="Proteomes" id="UP000194137"/>
    </source>
</evidence>
<dbReference type="CDD" id="cd06121">
    <property type="entry name" value="cupin_YML079wp"/>
    <property type="match status" value="1"/>
</dbReference>
<evidence type="ECO:0000313" key="2">
    <source>
        <dbReference type="EMBL" id="ARQ03059.1"/>
    </source>
</evidence>
<accession>A0A1W7A0C3</accession>
<dbReference type="Proteomes" id="UP000194137">
    <property type="component" value="Chromosome"/>
</dbReference>